<sequence length="64" mass="7293">MKETSVRSSSYYDAEGPPHRISLISFPVLFRQRSNKKIGIFSKNQTHLSKILRSEITNSAESHS</sequence>
<name>A0A097ESK9_9LEPT</name>
<dbReference type="KEGG" id="lst:LSS_21825"/>
<evidence type="ECO:0000313" key="1">
    <source>
        <dbReference type="EMBL" id="AIT10919.1"/>
    </source>
</evidence>
<reference evidence="1 2" key="1">
    <citation type="journal article" date="2012" name="Gene">
        <title>Sequence of Leptospira santarosai serovar Shermani genome and prediction of virulence-associated genes.</title>
        <authorList>
            <person name="Chou L.F."/>
            <person name="Chen Y.T."/>
            <person name="Lu C.W."/>
            <person name="Ko Y.C."/>
            <person name="Tang C.Y."/>
            <person name="Pan M.J."/>
            <person name="Tian Y.C."/>
            <person name="Chiu C.H."/>
            <person name="Hung C.C."/>
            <person name="Yang C.W."/>
        </authorList>
    </citation>
    <scope>NUCLEOTIDE SEQUENCE [LARGE SCALE GENOMIC DNA]</scope>
    <source>
        <strain evidence="1">LT 821</strain>
    </source>
</reference>
<dbReference type="AlphaFoldDB" id="A0A097ESK9"/>
<gene>
    <name evidence="1" type="ORF">LSS_21825</name>
</gene>
<proteinExistence type="predicted"/>
<accession>A0A097ESK9</accession>
<dbReference type="EMBL" id="CP006694">
    <property type="protein sequence ID" value="AIT10919.1"/>
    <property type="molecule type" value="Genomic_DNA"/>
</dbReference>
<dbReference type="Proteomes" id="UP000035800">
    <property type="component" value="Chromosome I"/>
</dbReference>
<dbReference type="STRING" id="758847.LSS_21825"/>
<reference evidence="1 2" key="2">
    <citation type="journal article" date="2014" name="Emerg. Microbes Infect.">
        <title>Potential impact on kidney infection: a whole-genome analysis of Leptospira santarosai serovar Shermani.</title>
        <authorList>
            <person name="Chou L.F."/>
            <person name="Chen T.W."/>
            <person name="Ko Y.C."/>
            <person name="Pan M.J."/>
            <person name="Tian Y.C."/>
            <person name="Chiu C.H."/>
            <person name="Tang P."/>
            <person name="Hung C.C."/>
            <person name="Yang C.W."/>
        </authorList>
    </citation>
    <scope>NUCLEOTIDE SEQUENCE</scope>
    <source>
        <strain evidence="1 2">LT 821</strain>
    </source>
</reference>
<organism evidence="1 2">
    <name type="scientific">Leptospira santarosai serovar Shermani str. LT 821</name>
    <dbReference type="NCBI Taxonomy" id="758847"/>
    <lineage>
        <taxon>Bacteria</taxon>
        <taxon>Pseudomonadati</taxon>
        <taxon>Spirochaetota</taxon>
        <taxon>Spirochaetia</taxon>
        <taxon>Leptospirales</taxon>
        <taxon>Leptospiraceae</taxon>
        <taxon>Leptospira</taxon>
    </lineage>
</organism>
<evidence type="ECO:0000313" key="2">
    <source>
        <dbReference type="Proteomes" id="UP000035800"/>
    </source>
</evidence>
<protein>
    <submittedName>
        <fullName evidence="1">Uncharacterized protein</fullName>
    </submittedName>
</protein>